<evidence type="ECO:0008006" key="7">
    <source>
        <dbReference type="Google" id="ProtNLM"/>
    </source>
</evidence>
<dbReference type="Proteomes" id="UP000596661">
    <property type="component" value="Chromosome 7"/>
</dbReference>
<evidence type="ECO:0000259" key="4">
    <source>
        <dbReference type="Pfam" id="PF14111"/>
    </source>
</evidence>
<feature type="domain" description="Reverse transcriptase" evidence="2">
    <location>
        <begin position="462"/>
        <end position="569"/>
    </location>
</feature>
<dbReference type="CDD" id="cd01650">
    <property type="entry name" value="RT_nLTR_like"/>
    <property type="match status" value="1"/>
</dbReference>
<dbReference type="EnsemblPlants" id="evm.model.07.1360">
    <property type="protein sequence ID" value="cds.evm.model.07.1360"/>
    <property type="gene ID" value="evm.TU.07.1360"/>
</dbReference>
<dbReference type="PANTHER" id="PTHR31635">
    <property type="entry name" value="REVERSE TRANSCRIPTASE DOMAIN-CONTAINING PROTEIN-RELATED"/>
    <property type="match status" value="1"/>
</dbReference>
<keyword evidence="1" id="KW-0472">Membrane</keyword>
<feature type="domain" description="Reverse transcriptase zinc-binding" evidence="3">
    <location>
        <begin position="667"/>
        <end position="716"/>
    </location>
</feature>
<dbReference type="InterPro" id="IPR000477">
    <property type="entry name" value="RT_dom"/>
</dbReference>
<name>A0A803Q2C4_CANSA</name>
<proteinExistence type="predicted"/>
<reference evidence="5" key="2">
    <citation type="submission" date="2021-03" db="UniProtKB">
        <authorList>
            <consortium name="EnsemblPlants"/>
        </authorList>
    </citation>
    <scope>IDENTIFICATION</scope>
</reference>
<evidence type="ECO:0000259" key="2">
    <source>
        <dbReference type="Pfam" id="PF00078"/>
    </source>
</evidence>
<evidence type="ECO:0000256" key="1">
    <source>
        <dbReference type="SAM" id="Phobius"/>
    </source>
</evidence>
<keyword evidence="1" id="KW-0812">Transmembrane</keyword>
<dbReference type="Pfam" id="PF14111">
    <property type="entry name" value="DUF4283"/>
    <property type="match status" value="1"/>
</dbReference>
<feature type="domain" description="DUF4283" evidence="4">
    <location>
        <begin position="112"/>
        <end position="187"/>
    </location>
</feature>
<dbReference type="PANTHER" id="PTHR31635:SF196">
    <property type="entry name" value="REVERSE TRANSCRIPTASE DOMAIN-CONTAINING PROTEIN-RELATED"/>
    <property type="match status" value="1"/>
</dbReference>
<dbReference type="Gramene" id="evm.model.07.1360">
    <property type="protein sequence ID" value="cds.evm.model.07.1360"/>
    <property type="gene ID" value="evm.TU.07.1360"/>
</dbReference>
<dbReference type="Pfam" id="PF13966">
    <property type="entry name" value="zf-RVT"/>
    <property type="match status" value="1"/>
</dbReference>
<dbReference type="Pfam" id="PF00078">
    <property type="entry name" value="RVT_1"/>
    <property type="match status" value="1"/>
</dbReference>
<keyword evidence="6" id="KW-1185">Reference proteome</keyword>
<dbReference type="InterPro" id="IPR025558">
    <property type="entry name" value="DUF4283"/>
</dbReference>
<evidence type="ECO:0000259" key="3">
    <source>
        <dbReference type="Pfam" id="PF13966"/>
    </source>
</evidence>
<organism evidence="5 6">
    <name type="scientific">Cannabis sativa</name>
    <name type="common">Hemp</name>
    <name type="synonym">Marijuana</name>
    <dbReference type="NCBI Taxonomy" id="3483"/>
    <lineage>
        <taxon>Eukaryota</taxon>
        <taxon>Viridiplantae</taxon>
        <taxon>Streptophyta</taxon>
        <taxon>Embryophyta</taxon>
        <taxon>Tracheophyta</taxon>
        <taxon>Spermatophyta</taxon>
        <taxon>Magnoliopsida</taxon>
        <taxon>eudicotyledons</taxon>
        <taxon>Gunneridae</taxon>
        <taxon>Pentapetalae</taxon>
        <taxon>rosids</taxon>
        <taxon>fabids</taxon>
        <taxon>Rosales</taxon>
        <taxon>Cannabaceae</taxon>
        <taxon>Cannabis</taxon>
    </lineage>
</organism>
<dbReference type="InterPro" id="IPR043502">
    <property type="entry name" value="DNA/RNA_pol_sf"/>
</dbReference>
<accession>A0A803Q2C4</accession>
<dbReference type="AlphaFoldDB" id="A0A803Q2C4"/>
<dbReference type="InterPro" id="IPR026960">
    <property type="entry name" value="RVT-Znf"/>
</dbReference>
<dbReference type="EMBL" id="UZAU01000661">
    <property type="status" value="NOT_ANNOTATED_CDS"/>
    <property type="molecule type" value="Genomic_DNA"/>
</dbReference>
<protein>
    <recommendedName>
        <fullName evidence="7">Reverse transcriptase domain-containing protein</fullName>
    </recommendedName>
</protein>
<evidence type="ECO:0000313" key="5">
    <source>
        <dbReference type="EnsemblPlants" id="cds.evm.model.07.1360"/>
    </source>
</evidence>
<sequence>MDEVIGIQELEIPETSDVMEQYSEAMEQCIEGLKSPVSEVQDLSEWLTISNRVAQDVSLGKKISPPILRYSVTKNLEASFAQAEKDTVDAGSARKKSVKIDFEDIAEEVRYWGPSLVCYVIGANPPINILDEFVRRIWKDAVVKVGLLAKSIFIIRFQNMEMRDKIMEHGYVFFDMKPMVMKPWNSVDDFTKEEVTNVPTWIQLKGLDIKYWGETSLFKTIGQLGEPLQVDNITKNRDRLQYPRVLIQVSTSWNEEVQGSHMYRIVTKLRRLKLVLKKINKEGFFEIHKVDMVAKADLITAQEELRKNPQCSTLMEIEKEASKKRIHNQIFSIEDEHGTWHDSPEGVQETFLGYYEALLGTSMQNKLKVLKSVVNFGPRITKAHKAILLVEYTEEEVKEALFSIPGIKAPGPDGFGSAFYQDNWALVRSDFVAAILSFLSTGKMLKQINTTTITLIPKVTCPKSVADFRPISCCNVLYKIATKVICNRLRRVLPDLIADNQGGCVNGRYIAHNVLVCQDLVRLYARKNFKPSCMMKIDLRKAYDTVEWGFLEEMLMEFGFPDHFIKLIMICIMTVVKIYLLWYLGIPICSKKISTPECQIILEKMVDYAITREIEEIFRFFLWKGTQAGAGAGLVAWEQVCLPKGAGGLGLRNIQKWNIAAMTRYNFSVSKNYQLLYSSPEKKPWCHYVWDRLIIPKHKFILWLVLWGRLNTKERKVPDGSEEEPKLRDTSSRLAEATANFQQDEKRFSN</sequence>
<feature type="transmembrane region" description="Helical" evidence="1">
    <location>
        <begin position="564"/>
        <end position="584"/>
    </location>
</feature>
<reference evidence="5" key="1">
    <citation type="submission" date="2018-11" db="EMBL/GenBank/DDBJ databases">
        <authorList>
            <person name="Grassa J C."/>
        </authorList>
    </citation>
    <scope>NUCLEOTIDE SEQUENCE [LARGE SCALE GENOMIC DNA]</scope>
</reference>
<evidence type="ECO:0000313" key="6">
    <source>
        <dbReference type="Proteomes" id="UP000596661"/>
    </source>
</evidence>
<dbReference type="SUPFAM" id="SSF56672">
    <property type="entry name" value="DNA/RNA polymerases"/>
    <property type="match status" value="1"/>
</dbReference>
<keyword evidence="1" id="KW-1133">Transmembrane helix</keyword>